<keyword evidence="2" id="KW-1185">Reference proteome</keyword>
<protein>
    <submittedName>
        <fullName evidence="1">Uncharacterized protein</fullName>
    </submittedName>
</protein>
<evidence type="ECO:0000313" key="2">
    <source>
        <dbReference type="Proteomes" id="UP000784294"/>
    </source>
</evidence>
<proteinExistence type="predicted"/>
<reference evidence="1" key="1">
    <citation type="submission" date="2018-11" db="EMBL/GenBank/DDBJ databases">
        <authorList>
            <consortium name="Pathogen Informatics"/>
        </authorList>
    </citation>
    <scope>NUCLEOTIDE SEQUENCE</scope>
</reference>
<accession>A0A448XIT2</accession>
<name>A0A448XIT2_9PLAT</name>
<dbReference type="AlphaFoldDB" id="A0A448XIT2"/>
<evidence type="ECO:0000313" key="1">
    <source>
        <dbReference type="EMBL" id="VEL37687.1"/>
    </source>
</evidence>
<gene>
    <name evidence="1" type="ORF">PXEA_LOCUS31127</name>
</gene>
<sequence length="131" mass="14457">MTHQRCPELTKRAYSPHRASPLNRSERGIKSAQEYFESETPSIDTPCPIVLRWGEAEHIVMCGPITLAIYPDPSLSIGISDSGLLSGSLHCLVDPFLIFLVDRFNSVPVPVCISLQALFLNALEARTPSLH</sequence>
<organism evidence="1 2">
    <name type="scientific">Protopolystoma xenopodis</name>
    <dbReference type="NCBI Taxonomy" id="117903"/>
    <lineage>
        <taxon>Eukaryota</taxon>
        <taxon>Metazoa</taxon>
        <taxon>Spiralia</taxon>
        <taxon>Lophotrochozoa</taxon>
        <taxon>Platyhelminthes</taxon>
        <taxon>Monogenea</taxon>
        <taxon>Polyopisthocotylea</taxon>
        <taxon>Polystomatidea</taxon>
        <taxon>Polystomatidae</taxon>
        <taxon>Protopolystoma</taxon>
    </lineage>
</organism>
<dbReference type="EMBL" id="CAAALY010255708">
    <property type="protein sequence ID" value="VEL37687.1"/>
    <property type="molecule type" value="Genomic_DNA"/>
</dbReference>
<comment type="caution">
    <text evidence="1">The sequence shown here is derived from an EMBL/GenBank/DDBJ whole genome shotgun (WGS) entry which is preliminary data.</text>
</comment>
<dbReference type="Proteomes" id="UP000784294">
    <property type="component" value="Unassembled WGS sequence"/>
</dbReference>